<accession>A0AA38HFY1</accession>
<feature type="transmembrane region" description="Helical" evidence="2">
    <location>
        <begin position="85"/>
        <end position="106"/>
    </location>
</feature>
<evidence type="ECO:0000256" key="2">
    <source>
        <dbReference type="SAM" id="Phobius"/>
    </source>
</evidence>
<dbReference type="AlphaFoldDB" id="A0AA38HFY1"/>
<sequence length="311" mass="33630">MRLSSRAFQPGAILDSFLGILDIKLGCEIVLLFGLINKVAGVYGLITIFVGGSFLQYLFYAYSIGTLFAFLWALNIVKSEKAKPALLVAHLYTLDHLILSIAHYGFYIHYWFVVAHDGRRIINSSAQQALIDLAVSRGETTDPTSGGGAGAGGGDYERKRLAEGIWASERVVALWILAVGWLVKIYFILSLYSYAAHLRSSTYHALPLTSRSKASRIAHPTSQADLEAEVLHDELEEGASDGRPGTKGSALVGEQAVRSGPAEADLDLALQGVGYRKVEKPMKEGEEDDWDMGDDEGKMGDASASGSGSRN</sequence>
<dbReference type="GO" id="GO:0006673">
    <property type="term" value="P:inositol phosphoceramide metabolic process"/>
    <property type="evidence" value="ECO:0007669"/>
    <property type="project" value="InterPro"/>
</dbReference>
<dbReference type="PANTHER" id="PTHR28077:SF1">
    <property type="entry name" value="INOSITOL PHOSPHORYLCERAMIDE SYNTHASE REGULATORY SUBUNIT KEI1"/>
    <property type="match status" value="1"/>
</dbReference>
<proteinExistence type="predicted"/>
<keyword evidence="2" id="KW-1133">Transmembrane helix</keyword>
<evidence type="ECO:0000256" key="1">
    <source>
        <dbReference type="SAM" id="MobiDB-lite"/>
    </source>
</evidence>
<dbReference type="PANTHER" id="PTHR28077">
    <property type="entry name" value="INOSITOL PHOSPHORYLCERAMIDE SYNTHASE REGULATORY SUBUNIT KEI1"/>
    <property type="match status" value="1"/>
</dbReference>
<dbReference type="Proteomes" id="UP001164286">
    <property type="component" value="Unassembled WGS sequence"/>
</dbReference>
<name>A0AA38HFY1_9TREE</name>
<dbReference type="RefSeq" id="XP_052949384.1">
    <property type="nucleotide sequence ID" value="XM_053090843.1"/>
</dbReference>
<dbReference type="EMBL" id="JAKWFO010000001">
    <property type="protein sequence ID" value="KAI9639607.1"/>
    <property type="molecule type" value="Genomic_DNA"/>
</dbReference>
<protein>
    <submittedName>
        <fullName evidence="3">Inositolphosphorylceramide synthase subunit Kei1-domain-containing protein</fullName>
    </submittedName>
</protein>
<dbReference type="InterPro" id="IPR013862">
    <property type="entry name" value="Kei1"/>
</dbReference>
<keyword evidence="2" id="KW-0812">Transmembrane</keyword>
<feature type="transmembrane region" description="Helical" evidence="2">
    <location>
        <begin position="172"/>
        <end position="194"/>
    </location>
</feature>
<gene>
    <name evidence="3" type="ORF">MKK02DRAFT_39929</name>
</gene>
<feature type="transmembrane region" description="Helical" evidence="2">
    <location>
        <begin position="42"/>
        <end position="73"/>
    </location>
</feature>
<feature type="region of interest" description="Disordered" evidence="1">
    <location>
        <begin position="277"/>
        <end position="311"/>
    </location>
</feature>
<dbReference type="GO" id="GO:0070917">
    <property type="term" value="F:inositol phosphoceramide synthase regulator activity"/>
    <property type="evidence" value="ECO:0007669"/>
    <property type="project" value="InterPro"/>
</dbReference>
<dbReference type="Pfam" id="PF08552">
    <property type="entry name" value="Kei1"/>
    <property type="match status" value="1"/>
</dbReference>
<evidence type="ECO:0000313" key="4">
    <source>
        <dbReference type="Proteomes" id="UP001164286"/>
    </source>
</evidence>
<keyword evidence="4" id="KW-1185">Reference proteome</keyword>
<evidence type="ECO:0000313" key="3">
    <source>
        <dbReference type="EMBL" id="KAI9639607.1"/>
    </source>
</evidence>
<reference evidence="3" key="1">
    <citation type="journal article" date="2022" name="G3 (Bethesda)">
        <title>High quality genome of the basidiomycete yeast Dioszegia hungarica PDD-24b-2 isolated from cloud water.</title>
        <authorList>
            <person name="Jarrige D."/>
            <person name="Haridas S."/>
            <person name="Bleykasten-Grosshans C."/>
            <person name="Joly M."/>
            <person name="Nadalig T."/>
            <person name="Sancelme M."/>
            <person name="Vuilleumier S."/>
            <person name="Grigoriev I.V."/>
            <person name="Amato P."/>
            <person name="Bringel F."/>
        </authorList>
    </citation>
    <scope>NUCLEOTIDE SEQUENCE</scope>
    <source>
        <strain evidence="3">PDD-24b-2</strain>
    </source>
</reference>
<dbReference type="GO" id="GO:0000139">
    <property type="term" value="C:Golgi membrane"/>
    <property type="evidence" value="ECO:0007669"/>
    <property type="project" value="TreeGrafter"/>
</dbReference>
<feature type="compositionally biased region" description="Acidic residues" evidence="1">
    <location>
        <begin position="285"/>
        <end position="294"/>
    </location>
</feature>
<keyword evidence="2" id="KW-0472">Membrane</keyword>
<dbReference type="GO" id="GO:0070916">
    <property type="term" value="C:inositol phosphoceramide synthase complex"/>
    <property type="evidence" value="ECO:0007669"/>
    <property type="project" value="TreeGrafter"/>
</dbReference>
<comment type="caution">
    <text evidence="3">The sequence shown here is derived from an EMBL/GenBank/DDBJ whole genome shotgun (WGS) entry which is preliminary data.</text>
</comment>
<dbReference type="GeneID" id="77730048"/>
<organism evidence="3 4">
    <name type="scientific">Dioszegia hungarica</name>
    <dbReference type="NCBI Taxonomy" id="4972"/>
    <lineage>
        <taxon>Eukaryota</taxon>
        <taxon>Fungi</taxon>
        <taxon>Dikarya</taxon>
        <taxon>Basidiomycota</taxon>
        <taxon>Agaricomycotina</taxon>
        <taxon>Tremellomycetes</taxon>
        <taxon>Tremellales</taxon>
        <taxon>Bulleribasidiaceae</taxon>
        <taxon>Dioszegia</taxon>
    </lineage>
</organism>